<reference evidence="2" key="1">
    <citation type="submission" date="2021-06" db="EMBL/GenBank/DDBJ databases">
        <authorList>
            <consortium name="DOE Joint Genome Institute"/>
            <person name="Mondo S.J."/>
            <person name="Amses K.R."/>
            <person name="Simmons D.R."/>
            <person name="Longcore J.E."/>
            <person name="Seto K."/>
            <person name="Alves G.H."/>
            <person name="Bonds A.E."/>
            <person name="Quandt C.A."/>
            <person name="Davis W.J."/>
            <person name="Chang Y."/>
            <person name="Letcher P.M."/>
            <person name="Powell M.J."/>
            <person name="Kuo A."/>
            <person name="Labutti K."/>
            <person name="Pangilinan J."/>
            <person name="Andreopoulos W."/>
            <person name="Tritt A."/>
            <person name="Riley R."/>
            <person name="Hundley H."/>
            <person name="Johnson J."/>
            <person name="Lipzen A."/>
            <person name="Barry K."/>
            <person name="Berbee M.L."/>
            <person name="Buchler N.E."/>
            <person name="Grigoriev I.V."/>
            <person name="Spatafora J.W."/>
            <person name="Stajich J.E."/>
            <person name="James T.Y."/>
        </authorList>
    </citation>
    <scope>NUCLEOTIDE SEQUENCE</scope>
    <source>
        <strain evidence="2">AG</strain>
    </source>
</reference>
<feature type="region of interest" description="Disordered" evidence="1">
    <location>
        <begin position="388"/>
        <end position="515"/>
    </location>
</feature>
<dbReference type="Proteomes" id="UP001206595">
    <property type="component" value="Unassembled WGS sequence"/>
</dbReference>
<protein>
    <submittedName>
        <fullName evidence="2">Uncharacterized protein</fullName>
    </submittedName>
</protein>
<feature type="compositionally biased region" description="Low complexity" evidence="1">
    <location>
        <begin position="444"/>
        <end position="453"/>
    </location>
</feature>
<evidence type="ECO:0000313" key="2">
    <source>
        <dbReference type="EMBL" id="KAI8578230.1"/>
    </source>
</evidence>
<feature type="region of interest" description="Disordered" evidence="1">
    <location>
        <begin position="309"/>
        <end position="328"/>
    </location>
</feature>
<feature type="compositionally biased region" description="Low complexity" evidence="1">
    <location>
        <begin position="487"/>
        <end position="499"/>
    </location>
</feature>
<dbReference type="PANTHER" id="PTHR38701:SF1">
    <property type="entry name" value="UP-REGULATED DURING SEPTATION PROTEIN 1 DOMAIN-CONTAINING PROTEIN"/>
    <property type="match status" value="1"/>
</dbReference>
<proteinExistence type="predicted"/>
<reference evidence="2" key="2">
    <citation type="journal article" date="2022" name="Proc. Natl. Acad. Sci. U.S.A.">
        <title>Diploid-dominant life cycles characterize the early evolution of Fungi.</title>
        <authorList>
            <person name="Amses K.R."/>
            <person name="Simmons D.R."/>
            <person name="Longcore J.E."/>
            <person name="Mondo S.J."/>
            <person name="Seto K."/>
            <person name="Jeronimo G.H."/>
            <person name="Bonds A.E."/>
            <person name="Quandt C.A."/>
            <person name="Davis W.J."/>
            <person name="Chang Y."/>
            <person name="Federici B.A."/>
            <person name="Kuo A."/>
            <person name="LaButti K."/>
            <person name="Pangilinan J."/>
            <person name="Andreopoulos W."/>
            <person name="Tritt A."/>
            <person name="Riley R."/>
            <person name="Hundley H."/>
            <person name="Johnson J."/>
            <person name="Lipzen A."/>
            <person name="Barry K."/>
            <person name="Lang B.F."/>
            <person name="Cuomo C.A."/>
            <person name="Buchler N.E."/>
            <person name="Grigoriev I.V."/>
            <person name="Spatafora J.W."/>
            <person name="Stajich J.E."/>
            <person name="James T.Y."/>
        </authorList>
    </citation>
    <scope>NUCLEOTIDE SEQUENCE</scope>
    <source>
        <strain evidence="2">AG</strain>
    </source>
</reference>
<gene>
    <name evidence="2" type="ORF">K450DRAFT_247863</name>
</gene>
<accession>A0AAD5E9P6</accession>
<dbReference type="RefSeq" id="XP_051443234.1">
    <property type="nucleotide sequence ID" value="XM_051590135.1"/>
</dbReference>
<comment type="caution">
    <text evidence="2">The sequence shown here is derived from an EMBL/GenBank/DDBJ whole genome shotgun (WGS) entry which is preliminary data.</text>
</comment>
<evidence type="ECO:0000256" key="1">
    <source>
        <dbReference type="SAM" id="MobiDB-lite"/>
    </source>
</evidence>
<organism evidence="2 3">
    <name type="scientific">Umbelopsis ramanniana AG</name>
    <dbReference type="NCBI Taxonomy" id="1314678"/>
    <lineage>
        <taxon>Eukaryota</taxon>
        <taxon>Fungi</taxon>
        <taxon>Fungi incertae sedis</taxon>
        <taxon>Mucoromycota</taxon>
        <taxon>Mucoromycotina</taxon>
        <taxon>Umbelopsidomycetes</taxon>
        <taxon>Umbelopsidales</taxon>
        <taxon>Umbelopsidaceae</taxon>
        <taxon>Umbelopsis</taxon>
    </lineage>
</organism>
<feature type="compositionally biased region" description="Polar residues" evidence="1">
    <location>
        <begin position="467"/>
        <end position="481"/>
    </location>
</feature>
<dbReference type="GeneID" id="75915479"/>
<feature type="compositionally biased region" description="Basic residues" evidence="1">
    <location>
        <begin position="500"/>
        <end position="515"/>
    </location>
</feature>
<dbReference type="PANTHER" id="PTHR38701">
    <property type="entry name" value="CHROMOSOME 8, WHOLE GENOME SHOTGUN SEQUENCE"/>
    <property type="match status" value="1"/>
</dbReference>
<feature type="compositionally biased region" description="Polar residues" evidence="1">
    <location>
        <begin position="432"/>
        <end position="443"/>
    </location>
</feature>
<feature type="compositionally biased region" description="Polar residues" evidence="1">
    <location>
        <begin position="109"/>
        <end position="134"/>
    </location>
</feature>
<dbReference type="AlphaFoldDB" id="A0AAD5E9P6"/>
<sequence length="515" mass="56431">MAKESNTPKAINIVRPGHSITTAPKFQVFSPLRNNAKPPSDLHKPKVMTTAQISLNDRPGLALFASHSPKHILDSNSQPSHRQLVASSNRIPPVIISASSLNTKAISTHNNGPYANRTSSTVKSQISVHSSEPKASSVVSDRSDASIGLASVHSDKSRSSSSSHPYVTDRNTIRRPPGIVISNDMTMKDPPRRIINVPTSESNLDEDRPRYYDITTNVENDTSSDVESESNNEKSDWNSGFESEGEEEVSFHSKKVEEEDEDDGAESPINEARINRKIADLEISNQSLLAVNTMLESTVRKQAKQIAELQKSKSKSKSSTDIVDTHKASQDNVEVSELIALQNEEDEHFQRINTIIDRLIEEAQAAIDYKITNGGRVLSLYDEGEEETALPSSNSSLSFSGTDIDEDITAESPSSSLNLPIPQRTGPDSPLQPRSSQPRRTQTLSRRSASPHSLSPPLPTSRDIRPSKSTAILPNSTSRLPNTRKAISTTNPNISTINNRRSRPKSHQPGRGPLK</sequence>
<keyword evidence="3" id="KW-1185">Reference proteome</keyword>
<name>A0AAD5E9P6_UMBRA</name>
<feature type="region of interest" description="Disordered" evidence="1">
    <location>
        <begin position="109"/>
        <end position="271"/>
    </location>
</feature>
<dbReference type="EMBL" id="MU620931">
    <property type="protein sequence ID" value="KAI8578230.1"/>
    <property type="molecule type" value="Genomic_DNA"/>
</dbReference>
<evidence type="ECO:0000313" key="3">
    <source>
        <dbReference type="Proteomes" id="UP001206595"/>
    </source>
</evidence>